<proteinExistence type="predicted"/>
<evidence type="ECO:0000313" key="1">
    <source>
        <dbReference type="EMBL" id="CDC77469.1"/>
    </source>
</evidence>
<organism evidence="1 2">
    <name type="scientific">Candidatus Colimorpha enterica</name>
    <dbReference type="NCBI Taxonomy" id="3083063"/>
    <lineage>
        <taxon>Bacteria</taxon>
        <taxon>Pseudomonadati</taxon>
        <taxon>Bacteroidota</taxon>
        <taxon>Bacteroidia</taxon>
        <taxon>Bacteroidales</taxon>
        <taxon>Candidatus Colimorpha</taxon>
    </lineage>
</organism>
<evidence type="ECO:0000313" key="2">
    <source>
        <dbReference type="Proteomes" id="UP000017938"/>
    </source>
</evidence>
<accession>R6U5Y4</accession>
<dbReference type="SUPFAM" id="SSF89447">
    <property type="entry name" value="AbrB/MazE/MraZ-like"/>
    <property type="match status" value="1"/>
</dbReference>
<name>R6U5Y4_9BACT</name>
<gene>
    <name evidence="1" type="ORF">BN580_00452</name>
</gene>
<dbReference type="STRING" id="1263015.BN580_00452"/>
<dbReference type="Gene3D" id="2.10.260.10">
    <property type="match status" value="1"/>
</dbReference>
<dbReference type="AlphaFoldDB" id="R6U5Y4"/>
<protein>
    <recommendedName>
        <fullName evidence="3">SpoVT-AbrB domain-containing protein</fullName>
    </recommendedName>
</protein>
<sequence length="106" mass="12106">MNNNKIYRILGRRGNTTIPYEIRKKCGFSRNDLISFEEHDQNTVIIRHEKVCDGCGKLNLNEKKAVAKPTNEETLLDFVDSLSRDEQAAMLQHLCKLWLAAGETNA</sequence>
<dbReference type="InterPro" id="IPR037914">
    <property type="entry name" value="SpoVT-AbrB_sf"/>
</dbReference>
<evidence type="ECO:0008006" key="3">
    <source>
        <dbReference type="Google" id="ProtNLM"/>
    </source>
</evidence>
<dbReference type="Proteomes" id="UP000017938">
    <property type="component" value="Unassembled WGS sequence"/>
</dbReference>
<comment type="caution">
    <text evidence="1">The sequence shown here is derived from an EMBL/GenBank/DDBJ whole genome shotgun (WGS) entry which is preliminary data.</text>
</comment>
<reference evidence="1" key="1">
    <citation type="submission" date="2012-11" db="EMBL/GenBank/DDBJ databases">
        <title>Dependencies among metagenomic species, viruses, plasmids and units of genetic variation.</title>
        <authorList>
            <person name="Nielsen H.B."/>
            <person name="Almeida M."/>
            <person name="Juncker A.S."/>
            <person name="Rasmussen S."/>
            <person name="Li J."/>
            <person name="Sunagawa S."/>
            <person name="Plichta D."/>
            <person name="Gautier L."/>
            <person name="Le Chatelier E."/>
            <person name="Peletier E."/>
            <person name="Bonde I."/>
            <person name="Nielsen T."/>
            <person name="Manichanh C."/>
            <person name="Arumugam M."/>
            <person name="Batto J."/>
            <person name="Santos M.B.Q.D."/>
            <person name="Blom N."/>
            <person name="Borruel N."/>
            <person name="Burgdorf K.S."/>
            <person name="Boumezbeur F."/>
            <person name="Casellas F."/>
            <person name="Dore J."/>
            <person name="Guarner F."/>
            <person name="Hansen T."/>
            <person name="Hildebrand F."/>
            <person name="Kaas R.S."/>
            <person name="Kennedy S."/>
            <person name="Kristiansen K."/>
            <person name="Kultima J.R."/>
            <person name="Leonard P."/>
            <person name="Levenez F."/>
            <person name="Lund O."/>
            <person name="Moumen B."/>
            <person name="Le Paslier D."/>
            <person name="Pons N."/>
            <person name="Pedersen O."/>
            <person name="Prifti E."/>
            <person name="Qin J."/>
            <person name="Raes J."/>
            <person name="Tap J."/>
            <person name="Tims S."/>
            <person name="Ussery D.W."/>
            <person name="Yamada T."/>
            <person name="MetaHit consortium"/>
            <person name="Renault P."/>
            <person name="Sicheritz-Ponten T."/>
            <person name="Bork P."/>
            <person name="Wang J."/>
            <person name="Brunak S."/>
            <person name="Ehrlich S.D."/>
        </authorList>
    </citation>
    <scope>NUCLEOTIDE SEQUENCE [LARGE SCALE GENOMIC DNA]</scope>
</reference>
<dbReference type="EMBL" id="CBFW010000436">
    <property type="protein sequence ID" value="CDC77469.1"/>
    <property type="molecule type" value="Genomic_DNA"/>
</dbReference>